<sequence length="146" mass="16667">MPQRRFPAIFFVSLRIKRRLRTAARALTAEHVDPSRREKTDSTSSDPEEHVTSTNLVVRPGVEGQEQSERAFCRHNSEEPGLDGGDREDGRPKESRSVNGGEQDFLTTEEYQEDLRIEFEESVATTVAHLEQEEHASQLQTNLIYL</sequence>
<dbReference type="Proteomes" id="UP001066276">
    <property type="component" value="Chromosome 11"/>
</dbReference>
<name>A0AAV7LLI1_PLEWA</name>
<gene>
    <name evidence="2" type="ORF">NDU88_004982</name>
</gene>
<accession>A0AAV7LLI1</accession>
<organism evidence="2 3">
    <name type="scientific">Pleurodeles waltl</name>
    <name type="common">Iberian ribbed newt</name>
    <dbReference type="NCBI Taxonomy" id="8319"/>
    <lineage>
        <taxon>Eukaryota</taxon>
        <taxon>Metazoa</taxon>
        <taxon>Chordata</taxon>
        <taxon>Craniata</taxon>
        <taxon>Vertebrata</taxon>
        <taxon>Euteleostomi</taxon>
        <taxon>Amphibia</taxon>
        <taxon>Batrachia</taxon>
        <taxon>Caudata</taxon>
        <taxon>Salamandroidea</taxon>
        <taxon>Salamandridae</taxon>
        <taxon>Pleurodelinae</taxon>
        <taxon>Pleurodeles</taxon>
    </lineage>
</organism>
<evidence type="ECO:0000256" key="1">
    <source>
        <dbReference type="SAM" id="MobiDB-lite"/>
    </source>
</evidence>
<feature type="compositionally biased region" description="Basic and acidic residues" evidence="1">
    <location>
        <begin position="67"/>
        <end position="96"/>
    </location>
</feature>
<protein>
    <submittedName>
        <fullName evidence="2">Uncharacterized protein</fullName>
    </submittedName>
</protein>
<dbReference type="EMBL" id="JANPWB010000015">
    <property type="protein sequence ID" value="KAJ1091868.1"/>
    <property type="molecule type" value="Genomic_DNA"/>
</dbReference>
<evidence type="ECO:0000313" key="3">
    <source>
        <dbReference type="Proteomes" id="UP001066276"/>
    </source>
</evidence>
<feature type="compositionally biased region" description="Basic and acidic residues" evidence="1">
    <location>
        <begin position="28"/>
        <end position="51"/>
    </location>
</feature>
<keyword evidence="3" id="KW-1185">Reference proteome</keyword>
<feature type="region of interest" description="Disordered" evidence="1">
    <location>
        <begin position="27"/>
        <end position="108"/>
    </location>
</feature>
<comment type="caution">
    <text evidence="2">The sequence shown here is derived from an EMBL/GenBank/DDBJ whole genome shotgun (WGS) entry which is preliminary data.</text>
</comment>
<evidence type="ECO:0000313" key="2">
    <source>
        <dbReference type="EMBL" id="KAJ1091868.1"/>
    </source>
</evidence>
<dbReference type="AlphaFoldDB" id="A0AAV7LLI1"/>
<proteinExistence type="predicted"/>
<reference evidence="2" key="1">
    <citation type="journal article" date="2022" name="bioRxiv">
        <title>Sequencing and chromosome-scale assembly of the giantPleurodeles waltlgenome.</title>
        <authorList>
            <person name="Brown T."/>
            <person name="Elewa A."/>
            <person name="Iarovenko S."/>
            <person name="Subramanian E."/>
            <person name="Araus A.J."/>
            <person name="Petzold A."/>
            <person name="Susuki M."/>
            <person name="Suzuki K.-i.T."/>
            <person name="Hayashi T."/>
            <person name="Toyoda A."/>
            <person name="Oliveira C."/>
            <person name="Osipova E."/>
            <person name="Leigh N.D."/>
            <person name="Simon A."/>
            <person name="Yun M.H."/>
        </authorList>
    </citation>
    <scope>NUCLEOTIDE SEQUENCE</scope>
    <source>
        <strain evidence="2">20211129_DDA</strain>
        <tissue evidence="2">Liver</tissue>
    </source>
</reference>